<dbReference type="AlphaFoldDB" id="A0A511MBP8"/>
<protein>
    <submittedName>
        <fullName evidence="1">Uncharacterized protein</fullName>
    </submittedName>
</protein>
<dbReference type="Proteomes" id="UP000321424">
    <property type="component" value="Unassembled WGS sequence"/>
</dbReference>
<dbReference type="EMBL" id="BJXA01000013">
    <property type="protein sequence ID" value="GEM38082.1"/>
    <property type="molecule type" value="Genomic_DNA"/>
</dbReference>
<name>A0A511MBP8_9NOCA</name>
<gene>
    <name evidence="1" type="ORF">NN4_26010</name>
</gene>
<dbReference type="InterPro" id="IPR049747">
    <property type="entry name" value="SCO2522-like"/>
</dbReference>
<dbReference type="RefSeq" id="WP_147130133.1">
    <property type="nucleotide sequence ID" value="NZ_BJXA01000013.1"/>
</dbReference>
<reference evidence="1 2" key="1">
    <citation type="submission" date="2019-07" db="EMBL/GenBank/DDBJ databases">
        <title>Whole genome shotgun sequence of Nocardia ninae NBRC 108245.</title>
        <authorList>
            <person name="Hosoyama A."/>
            <person name="Uohara A."/>
            <person name="Ohji S."/>
            <person name="Ichikawa N."/>
        </authorList>
    </citation>
    <scope>NUCLEOTIDE SEQUENCE [LARGE SCALE GENOMIC DNA]</scope>
    <source>
        <strain evidence="1 2">NBRC 108245</strain>
    </source>
</reference>
<accession>A0A511MBP8</accession>
<dbReference type="NCBIfam" id="NF040566">
    <property type="entry name" value="SCO2522_fam"/>
    <property type="match status" value="1"/>
</dbReference>
<evidence type="ECO:0000313" key="2">
    <source>
        <dbReference type="Proteomes" id="UP000321424"/>
    </source>
</evidence>
<evidence type="ECO:0000313" key="1">
    <source>
        <dbReference type="EMBL" id="GEM38082.1"/>
    </source>
</evidence>
<proteinExistence type="predicted"/>
<comment type="caution">
    <text evidence="1">The sequence shown here is derived from an EMBL/GenBank/DDBJ whole genome shotgun (WGS) entry which is preliminary data.</text>
</comment>
<keyword evidence="2" id="KW-1185">Reference proteome</keyword>
<dbReference type="OrthoDB" id="4561843at2"/>
<sequence length="333" mass="37651">MEYAAGYSEGTDQPRIAGVPLSHVSIEVGHLRMEDLGNGDDWIREQFRKVVPLVTWFTDAAKVEFGPKARVSTCLLVDDYFRADTDPRDVLGRLLGCAEDKGLTIDYLGREAGCAVVPARAEGPGIELAQAVRARIVPSPTRGATGRRPPTDQSGWLCNGTRASDEPAQAMRNDPYQPPEEFGSPTHSIFLDVELWREEPRKQQSSNELPITWSLPFLTSIWQLLRLGLLRFHGRPVVEPQLWDRQQPWPADWQDLPTVLKLNPRAKPFAAYRSLSVLPVRYLEVEHAVRLILEHIRLDDEVVEQLVRRAAQEQVSLPRSSTERLNYHLVDGR</sequence>
<organism evidence="1 2">
    <name type="scientific">Nocardia ninae NBRC 108245</name>
    <dbReference type="NCBI Taxonomy" id="1210091"/>
    <lineage>
        <taxon>Bacteria</taxon>
        <taxon>Bacillati</taxon>
        <taxon>Actinomycetota</taxon>
        <taxon>Actinomycetes</taxon>
        <taxon>Mycobacteriales</taxon>
        <taxon>Nocardiaceae</taxon>
        <taxon>Nocardia</taxon>
    </lineage>
</organism>